<protein>
    <submittedName>
        <fullName evidence="3">Uncharacterized protein</fullName>
    </submittedName>
</protein>
<feature type="compositionally biased region" description="Polar residues" evidence="1">
    <location>
        <begin position="248"/>
        <end position="257"/>
    </location>
</feature>
<dbReference type="Proteomes" id="UP000218231">
    <property type="component" value="Unassembled WGS sequence"/>
</dbReference>
<accession>A0A2A2JDL7</accession>
<reference evidence="3 4" key="1">
    <citation type="journal article" date="2017" name="Curr. Biol.">
        <title>Genome architecture and evolution of a unichromosomal asexual nematode.</title>
        <authorList>
            <person name="Fradin H."/>
            <person name="Zegar C."/>
            <person name="Gutwein M."/>
            <person name="Lucas J."/>
            <person name="Kovtun M."/>
            <person name="Corcoran D."/>
            <person name="Baugh L.R."/>
            <person name="Kiontke K."/>
            <person name="Gunsalus K."/>
            <person name="Fitch D.H."/>
            <person name="Piano F."/>
        </authorList>
    </citation>
    <scope>NUCLEOTIDE SEQUENCE [LARGE SCALE GENOMIC DNA]</scope>
    <source>
        <strain evidence="3">PF1309</strain>
    </source>
</reference>
<feature type="compositionally biased region" description="Basic and acidic residues" evidence="1">
    <location>
        <begin position="347"/>
        <end position="372"/>
    </location>
</feature>
<feature type="region of interest" description="Disordered" evidence="1">
    <location>
        <begin position="317"/>
        <end position="388"/>
    </location>
</feature>
<dbReference type="AlphaFoldDB" id="A0A2A2JDL7"/>
<feature type="region of interest" description="Disordered" evidence="1">
    <location>
        <begin position="91"/>
        <end position="303"/>
    </location>
</feature>
<evidence type="ECO:0000313" key="3">
    <source>
        <dbReference type="EMBL" id="PAV59836.1"/>
    </source>
</evidence>
<feature type="signal peptide" evidence="2">
    <location>
        <begin position="1"/>
        <end position="18"/>
    </location>
</feature>
<sequence>MTILHNCLLLILPTISLGCFCGMSLPMPTFFSPCGCGGGSSYSGYGSSYATSYGGSSYGGQSFSSYPMSSYASGPYYGSYSSGPSKSQPTYNILPNLPYPSGGGYQSGPGPVPSGSYQTEQASGSAPVPETSNPVPVQPTMISSSAQTDNSVGPSTEFEQSSAQGPAPVQPSVTTFEGAATSFPAPQGETEGDEIGGGNQIAGQNTGSFGGDDASRTTVIPGQPIRIIPGKGRPEEGAQPEEIPGTVVETSGIPNGSGTPATPEETGTTQTEVLPAGNVAEPEDSVDVDQGKDGGDGKDGNKFDYYYVYYDDKGKPVGKAKAKPGPTTIAPFNPGPNFTTAAPIQLDHNKEEAPNGDDYHEASPDNTGDEKAASSTDSNNKNYQSIKAKTSIKNDNTIARSINNLVNLNHANLTRKESYSEGGAIRTTASIPLTQAYSTNYSTMMNDSAMNQGEFYAKLIESKGIDYEVQMGARKFGYRDFVDDSPTTLVSAETPKTIVRKSAAKRMTMPTQVAIPYYKVEDVFDVYDCPPSLNGNEVVDVTKSDFTTDSDLLNNKPNKKPRNLQKRNCNPRMTIEVPMATTERLTKIPKTYNEQKRLEKQAELSRYKTDRKRHPMNKKHIKKNVKKHARKHAKKHLHWN</sequence>
<keyword evidence="2" id="KW-0732">Signal</keyword>
<keyword evidence="4" id="KW-1185">Reference proteome</keyword>
<feature type="chain" id="PRO_5012832987" evidence="2">
    <location>
        <begin position="19"/>
        <end position="640"/>
    </location>
</feature>
<organism evidence="3 4">
    <name type="scientific">Diploscapter pachys</name>
    <dbReference type="NCBI Taxonomy" id="2018661"/>
    <lineage>
        <taxon>Eukaryota</taxon>
        <taxon>Metazoa</taxon>
        <taxon>Ecdysozoa</taxon>
        <taxon>Nematoda</taxon>
        <taxon>Chromadorea</taxon>
        <taxon>Rhabditida</taxon>
        <taxon>Rhabditina</taxon>
        <taxon>Rhabditomorpha</taxon>
        <taxon>Rhabditoidea</taxon>
        <taxon>Rhabditidae</taxon>
        <taxon>Diploscapter</taxon>
    </lineage>
</organism>
<name>A0A2A2JDL7_9BILA</name>
<gene>
    <name evidence="3" type="ORF">WR25_09959</name>
</gene>
<comment type="caution">
    <text evidence="3">The sequence shown here is derived from an EMBL/GenBank/DDBJ whole genome shotgun (WGS) entry which is preliminary data.</text>
</comment>
<evidence type="ECO:0000313" key="4">
    <source>
        <dbReference type="Proteomes" id="UP000218231"/>
    </source>
</evidence>
<feature type="compositionally biased region" description="Basic and acidic residues" evidence="1">
    <location>
        <begin position="289"/>
        <end position="302"/>
    </location>
</feature>
<feature type="compositionally biased region" description="Low complexity" evidence="1">
    <location>
        <begin position="258"/>
        <end position="272"/>
    </location>
</feature>
<proteinExistence type="predicted"/>
<feature type="compositionally biased region" description="Basic and acidic residues" evidence="1">
    <location>
        <begin position="598"/>
        <end position="608"/>
    </location>
</feature>
<evidence type="ECO:0000256" key="1">
    <source>
        <dbReference type="SAM" id="MobiDB-lite"/>
    </source>
</evidence>
<feature type="compositionally biased region" description="Polar residues" evidence="1">
    <location>
        <begin position="373"/>
        <end position="388"/>
    </location>
</feature>
<dbReference type="EMBL" id="LIAE01010497">
    <property type="protein sequence ID" value="PAV59836.1"/>
    <property type="molecule type" value="Genomic_DNA"/>
</dbReference>
<evidence type="ECO:0000256" key="2">
    <source>
        <dbReference type="SAM" id="SignalP"/>
    </source>
</evidence>
<feature type="region of interest" description="Disordered" evidence="1">
    <location>
        <begin position="598"/>
        <end position="640"/>
    </location>
</feature>
<feature type="compositionally biased region" description="Basic residues" evidence="1">
    <location>
        <begin position="609"/>
        <end position="640"/>
    </location>
</feature>
<feature type="compositionally biased region" description="Polar residues" evidence="1">
    <location>
        <begin position="118"/>
        <end position="164"/>
    </location>
</feature>